<dbReference type="AlphaFoldDB" id="A0A4C1W4W7"/>
<dbReference type="EMBL" id="BGZK01000475">
    <property type="protein sequence ID" value="GBP46053.1"/>
    <property type="molecule type" value="Genomic_DNA"/>
</dbReference>
<accession>A0A4C1W4W7</accession>
<comment type="caution">
    <text evidence="2">The sequence shown here is derived from an EMBL/GenBank/DDBJ whole genome shotgun (WGS) entry which is preliminary data.</text>
</comment>
<dbReference type="Proteomes" id="UP000299102">
    <property type="component" value="Unassembled WGS sequence"/>
</dbReference>
<gene>
    <name evidence="2" type="ORF">EVAR_24247_1</name>
</gene>
<organism evidence="2 3">
    <name type="scientific">Eumeta variegata</name>
    <name type="common">Bagworm moth</name>
    <name type="synonym">Eumeta japonica</name>
    <dbReference type="NCBI Taxonomy" id="151549"/>
    <lineage>
        <taxon>Eukaryota</taxon>
        <taxon>Metazoa</taxon>
        <taxon>Ecdysozoa</taxon>
        <taxon>Arthropoda</taxon>
        <taxon>Hexapoda</taxon>
        <taxon>Insecta</taxon>
        <taxon>Pterygota</taxon>
        <taxon>Neoptera</taxon>
        <taxon>Endopterygota</taxon>
        <taxon>Lepidoptera</taxon>
        <taxon>Glossata</taxon>
        <taxon>Ditrysia</taxon>
        <taxon>Tineoidea</taxon>
        <taxon>Psychidae</taxon>
        <taxon>Oiketicinae</taxon>
        <taxon>Eumeta</taxon>
    </lineage>
</organism>
<evidence type="ECO:0000313" key="3">
    <source>
        <dbReference type="Proteomes" id="UP000299102"/>
    </source>
</evidence>
<reference evidence="2 3" key="1">
    <citation type="journal article" date="2019" name="Commun. Biol.">
        <title>The bagworm genome reveals a unique fibroin gene that provides high tensile strength.</title>
        <authorList>
            <person name="Kono N."/>
            <person name="Nakamura H."/>
            <person name="Ohtoshi R."/>
            <person name="Tomita M."/>
            <person name="Numata K."/>
            <person name="Arakawa K."/>
        </authorList>
    </citation>
    <scope>NUCLEOTIDE SEQUENCE [LARGE SCALE GENOMIC DNA]</scope>
</reference>
<evidence type="ECO:0000313" key="2">
    <source>
        <dbReference type="EMBL" id="GBP46053.1"/>
    </source>
</evidence>
<keyword evidence="3" id="KW-1185">Reference proteome</keyword>
<proteinExistence type="predicted"/>
<sequence>MHRAHWDDCYLLTNKTGARAHTIKSVGEGLHLSRWSPSGGDSPPAGALEHRQCGQNAARGRRGGGKSTIADSKRGKQIFNNF</sequence>
<feature type="region of interest" description="Disordered" evidence="1">
    <location>
        <begin position="32"/>
        <end position="82"/>
    </location>
</feature>
<protein>
    <submittedName>
        <fullName evidence="2">Uncharacterized protein</fullName>
    </submittedName>
</protein>
<name>A0A4C1W4W7_EUMVA</name>
<evidence type="ECO:0000256" key="1">
    <source>
        <dbReference type="SAM" id="MobiDB-lite"/>
    </source>
</evidence>